<name>A0A919WCZ6_9ACTN</name>
<evidence type="ECO:0000313" key="2">
    <source>
        <dbReference type="Proteomes" id="UP000677082"/>
    </source>
</evidence>
<evidence type="ECO:0000313" key="1">
    <source>
        <dbReference type="EMBL" id="GIM97878.1"/>
    </source>
</evidence>
<reference evidence="1 2" key="1">
    <citation type="submission" date="2021-03" db="EMBL/GenBank/DDBJ databases">
        <title>Whole genome shotgun sequence of Actinoplanes toevensis NBRC 105298.</title>
        <authorList>
            <person name="Komaki H."/>
            <person name="Tamura T."/>
        </authorList>
    </citation>
    <scope>NUCLEOTIDE SEQUENCE [LARGE SCALE GENOMIC DNA]</scope>
    <source>
        <strain evidence="1 2">NBRC 105298</strain>
    </source>
</reference>
<accession>A0A919WCZ6</accession>
<dbReference type="Proteomes" id="UP000677082">
    <property type="component" value="Unassembled WGS sequence"/>
</dbReference>
<sequence length="75" mass="8387">MTGWTAVAIFFVARLDMTGHNAPHVPYQRRGVMTRWTVQRYDFDNASDQAGDHHDALGRPLNAQTRQFIGGSLGT</sequence>
<dbReference type="AlphaFoldDB" id="A0A919WCZ6"/>
<dbReference type="RefSeq" id="WP_213013505.1">
    <property type="nucleotide sequence ID" value="NZ_BOQN01000164.1"/>
</dbReference>
<comment type="caution">
    <text evidence="1">The sequence shown here is derived from an EMBL/GenBank/DDBJ whole genome shotgun (WGS) entry which is preliminary data.</text>
</comment>
<gene>
    <name evidence="1" type="ORF">Ato02nite_096710</name>
</gene>
<keyword evidence="2" id="KW-1185">Reference proteome</keyword>
<dbReference type="EMBL" id="BOQN01000164">
    <property type="protein sequence ID" value="GIM97878.1"/>
    <property type="molecule type" value="Genomic_DNA"/>
</dbReference>
<proteinExistence type="predicted"/>
<protein>
    <submittedName>
        <fullName evidence="1">Uncharacterized protein</fullName>
    </submittedName>
</protein>
<organism evidence="1 2">
    <name type="scientific">Paractinoplanes toevensis</name>
    <dbReference type="NCBI Taxonomy" id="571911"/>
    <lineage>
        <taxon>Bacteria</taxon>
        <taxon>Bacillati</taxon>
        <taxon>Actinomycetota</taxon>
        <taxon>Actinomycetes</taxon>
        <taxon>Micromonosporales</taxon>
        <taxon>Micromonosporaceae</taxon>
        <taxon>Paractinoplanes</taxon>
    </lineage>
</organism>